<comment type="cofactor">
    <cofactor evidence="6">
        <name>FAD</name>
        <dbReference type="ChEBI" id="CHEBI:57692"/>
    </cofactor>
    <text evidence="6">Binds 1 FAD per subunit.</text>
</comment>
<gene>
    <name evidence="9" type="ORF">TPSD3_16625</name>
</gene>
<feature type="domain" description="Photolyase/cryptochrome alpha/beta" evidence="8">
    <location>
        <begin position="2"/>
        <end position="132"/>
    </location>
</feature>
<dbReference type="RefSeq" id="WP_086489696.1">
    <property type="nucleotide sequence ID" value="NZ_MSLT01000024.1"/>
</dbReference>
<sequence length="482" mass="56108">MNIALIWFRRDLRLHDNPALSYAVQQGYHLLPVYLYAPEEELPWSPGAASRWWLHHSLFELRKQLQQQQLPLLLFKTQNSLQTLQQLITHTGAKAVFWNRCYEPILQKRDEQIKQQLRQLGLEVRSFNGFLLHEPWTVQTQQHTPFKVFTPYWNACQKQTISITPLPKISDISTACAPSETFSFPNTCDLAELDLLPRVNWTEGLAATWAIGEVAALAQLQRLCQDKLADYQARRDFPGSDGVSRLSPYLHFGELSVRQVYYEVQRTMANNPECRKGGESLLRQLYWREFAWHLLYHFPYTSEYPLYDKFSALFSCKTDKDQLTAWQTGHTGYPIVDAGMRELWHTGWMHNRVRMLVASLLTKNMGISWLEGAKWFWDTLVDADLANNTLGWQWVAGCGADAAPYYRFFNPQTQSEKFDPQANYIRRWLPEFAHLDERACHNPTALQRIPLNYPAPIVDYKSSRETALAAYGRLKQESSRQK</sequence>
<dbReference type="Pfam" id="PF00875">
    <property type="entry name" value="DNA_photolyase"/>
    <property type="match status" value="1"/>
</dbReference>
<reference evidence="9 10" key="1">
    <citation type="submission" date="2016-12" db="EMBL/GenBank/DDBJ databases">
        <title>Thioflexothrix psekupsii D3 genome sequencing and assembly.</title>
        <authorList>
            <person name="Fomenkov A."/>
            <person name="Vincze T."/>
            <person name="Grabovich M."/>
            <person name="Anton B.P."/>
            <person name="Dubinina G."/>
            <person name="Orlova M."/>
            <person name="Belousova E."/>
            <person name="Roberts R.J."/>
        </authorList>
    </citation>
    <scope>NUCLEOTIDE SEQUENCE [LARGE SCALE GENOMIC DNA]</scope>
    <source>
        <strain evidence="9">D3</strain>
    </source>
</reference>
<keyword evidence="10" id="KW-1185">Reference proteome</keyword>
<comment type="similarity">
    <text evidence="7">Belongs to the DNA photolyase family.</text>
</comment>
<dbReference type="PANTHER" id="PTHR11455">
    <property type="entry name" value="CRYPTOCHROME"/>
    <property type="match status" value="1"/>
</dbReference>
<protein>
    <submittedName>
        <fullName evidence="9">Deoxyribodipyrimidine photolyase</fullName>
    </submittedName>
</protein>
<dbReference type="InterPro" id="IPR018394">
    <property type="entry name" value="DNA_photolyase_1_CS_C"/>
</dbReference>
<keyword evidence="5 7" id="KW-0157">Chromophore</keyword>
<evidence type="ECO:0000256" key="5">
    <source>
        <dbReference type="ARBA" id="ARBA00022991"/>
    </source>
</evidence>
<evidence type="ECO:0000256" key="7">
    <source>
        <dbReference type="RuleBase" id="RU004182"/>
    </source>
</evidence>
<keyword evidence="9" id="KW-0456">Lyase</keyword>
<dbReference type="GO" id="GO:0003904">
    <property type="term" value="F:deoxyribodipyrimidine photo-lyase activity"/>
    <property type="evidence" value="ECO:0007669"/>
    <property type="project" value="TreeGrafter"/>
</dbReference>
<dbReference type="PRINTS" id="PR00147">
    <property type="entry name" value="DNAPHOTLYASE"/>
</dbReference>
<evidence type="ECO:0000313" key="10">
    <source>
        <dbReference type="Proteomes" id="UP000194798"/>
    </source>
</evidence>
<accession>A0A251X4P0</accession>
<keyword evidence="3 6" id="KW-0285">Flavoprotein</keyword>
<dbReference type="InterPro" id="IPR006050">
    <property type="entry name" value="DNA_photolyase_N"/>
</dbReference>
<dbReference type="InterPro" id="IPR002081">
    <property type="entry name" value="Cryptochrome/DNA_photolyase_1"/>
</dbReference>
<evidence type="ECO:0000256" key="4">
    <source>
        <dbReference type="ARBA" id="ARBA00022827"/>
    </source>
</evidence>
<organism evidence="9 10">
    <name type="scientific">Thioflexithrix psekupsensis</name>
    <dbReference type="NCBI Taxonomy" id="1570016"/>
    <lineage>
        <taxon>Bacteria</taxon>
        <taxon>Pseudomonadati</taxon>
        <taxon>Pseudomonadota</taxon>
        <taxon>Gammaproteobacteria</taxon>
        <taxon>Thiotrichales</taxon>
        <taxon>Thioflexithrix</taxon>
    </lineage>
</organism>
<dbReference type="SUPFAM" id="SSF48173">
    <property type="entry name" value="Cryptochrome/photolyase FAD-binding domain"/>
    <property type="match status" value="1"/>
</dbReference>
<dbReference type="InterPro" id="IPR005101">
    <property type="entry name" value="Cryptochr/Photolyase_FAD-bd"/>
</dbReference>
<dbReference type="PANTHER" id="PTHR11455:SF9">
    <property type="entry name" value="CRYPTOCHROME CIRCADIAN CLOCK 5 ISOFORM X1"/>
    <property type="match status" value="1"/>
</dbReference>
<evidence type="ECO:0000256" key="2">
    <source>
        <dbReference type="ARBA" id="ARBA00005862"/>
    </source>
</evidence>
<dbReference type="GO" id="GO:0071949">
    <property type="term" value="F:FAD binding"/>
    <property type="evidence" value="ECO:0007669"/>
    <property type="project" value="TreeGrafter"/>
</dbReference>
<evidence type="ECO:0000256" key="1">
    <source>
        <dbReference type="ARBA" id="ARBA00001932"/>
    </source>
</evidence>
<name>A0A251X4P0_9GAMM</name>
<dbReference type="Pfam" id="PF03441">
    <property type="entry name" value="FAD_binding_7"/>
    <property type="match status" value="1"/>
</dbReference>
<evidence type="ECO:0000313" key="9">
    <source>
        <dbReference type="EMBL" id="OUD11679.1"/>
    </source>
</evidence>
<dbReference type="SUPFAM" id="SSF52425">
    <property type="entry name" value="Cryptochrome/photolyase, N-terminal domain"/>
    <property type="match status" value="1"/>
</dbReference>
<evidence type="ECO:0000256" key="6">
    <source>
        <dbReference type="PIRSR" id="PIRSR602081-1"/>
    </source>
</evidence>
<dbReference type="OrthoDB" id="9772484at2"/>
<dbReference type="GO" id="GO:0006950">
    <property type="term" value="P:response to stress"/>
    <property type="evidence" value="ECO:0007669"/>
    <property type="project" value="UniProtKB-ARBA"/>
</dbReference>
<proteinExistence type="inferred from homology"/>
<comment type="cofactor">
    <cofactor evidence="1">
        <name>(6R)-5,10-methylene-5,6,7,8-tetrahydrofolate</name>
        <dbReference type="ChEBI" id="CHEBI:15636"/>
    </cofactor>
</comment>
<dbReference type="Gene3D" id="1.25.40.80">
    <property type="match status" value="1"/>
</dbReference>
<dbReference type="Gene3D" id="3.40.50.620">
    <property type="entry name" value="HUPs"/>
    <property type="match status" value="1"/>
</dbReference>
<dbReference type="InterPro" id="IPR014729">
    <property type="entry name" value="Rossmann-like_a/b/a_fold"/>
</dbReference>
<evidence type="ECO:0000256" key="3">
    <source>
        <dbReference type="ARBA" id="ARBA00022630"/>
    </source>
</evidence>
<comment type="caution">
    <text evidence="9">The sequence shown here is derived from an EMBL/GenBank/DDBJ whole genome shotgun (WGS) entry which is preliminary data.</text>
</comment>
<dbReference type="GO" id="GO:0009416">
    <property type="term" value="P:response to light stimulus"/>
    <property type="evidence" value="ECO:0007669"/>
    <property type="project" value="TreeGrafter"/>
</dbReference>
<keyword evidence="4 6" id="KW-0274">FAD</keyword>
<dbReference type="InterPro" id="IPR036155">
    <property type="entry name" value="Crypto/Photolyase_N_sf"/>
</dbReference>
<dbReference type="AlphaFoldDB" id="A0A251X4P0"/>
<dbReference type="GO" id="GO:0006139">
    <property type="term" value="P:nucleobase-containing compound metabolic process"/>
    <property type="evidence" value="ECO:0007669"/>
    <property type="project" value="UniProtKB-ARBA"/>
</dbReference>
<dbReference type="Proteomes" id="UP000194798">
    <property type="component" value="Unassembled WGS sequence"/>
</dbReference>
<dbReference type="GO" id="GO:0003677">
    <property type="term" value="F:DNA binding"/>
    <property type="evidence" value="ECO:0007669"/>
    <property type="project" value="TreeGrafter"/>
</dbReference>
<dbReference type="Gene3D" id="1.10.579.10">
    <property type="entry name" value="DNA Cyclobutane Dipyrimidine Photolyase, subunit A, domain 3"/>
    <property type="match status" value="1"/>
</dbReference>
<dbReference type="InterPro" id="IPR036134">
    <property type="entry name" value="Crypto/Photolyase_FAD-like_sf"/>
</dbReference>
<feature type="binding site" evidence="6">
    <location>
        <position position="231"/>
    </location>
    <ligand>
        <name>FAD</name>
        <dbReference type="ChEBI" id="CHEBI:57692"/>
    </ligand>
</feature>
<dbReference type="PROSITE" id="PS00394">
    <property type="entry name" value="DNA_PHOTOLYASES_1_1"/>
    <property type="match status" value="1"/>
</dbReference>
<feature type="binding site" evidence="6">
    <location>
        <begin position="382"/>
        <end position="384"/>
    </location>
    <ligand>
        <name>FAD</name>
        <dbReference type="ChEBI" id="CHEBI:57692"/>
    </ligand>
</feature>
<dbReference type="EMBL" id="MSLT01000024">
    <property type="protein sequence ID" value="OUD11679.1"/>
    <property type="molecule type" value="Genomic_DNA"/>
</dbReference>
<evidence type="ECO:0000259" key="8">
    <source>
        <dbReference type="PROSITE" id="PS51645"/>
    </source>
</evidence>
<comment type="similarity">
    <text evidence="2">Belongs to the DNA photolyase class-1 family.</text>
</comment>
<dbReference type="PROSITE" id="PS51645">
    <property type="entry name" value="PHR_CRY_ALPHA_BETA"/>
    <property type="match status" value="1"/>
</dbReference>